<dbReference type="EMBL" id="BSXW01000072">
    <property type="protein sequence ID" value="GMF11291.1"/>
    <property type="molecule type" value="Genomic_DNA"/>
</dbReference>
<feature type="region of interest" description="Disordered" evidence="3">
    <location>
        <begin position="64"/>
        <end position="89"/>
    </location>
</feature>
<organism evidence="5 6">
    <name type="scientific">Phytophthora lilii</name>
    <dbReference type="NCBI Taxonomy" id="2077276"/>
    <lineage>
        <taxon>Eukaryota</taxon>
        <taxon>Sar</taxon>
        <taxon>Stramenopiles</taxon>
        <taxon>Oomycota</taxon>
        <taxon>Peronosporomycetes</taxon>
        <taxon>Peronosporales</taxon>
        <taxon>Peronosporaceae</taxon>
        <taxon>Phytophthora</taxon>
    </lineage>
</organism>
<feature type="domain" description="Putative zinc-finger" evidence="4">
    <location>
        <begin position="367"/>
        <end position="385"/>
    </location>
</feature>
<dbReference type="Proteomes" id="UP001165083">
    <property type="component" value="Unassembled WGS sequence"/>
</dbReference>
<comment type="caution">
    <text evidence="5">The sequence shown here is derived from an EMBL/GenBank/DDBJ whole genome shotgun (WGS) entry which is preliminary data.</text>
</comment>
<reference evidence="5" key="1">
    <citation type="submission" date="2023-04" db="EMBL/GenBank/DDBJ databases">
        <title>Phytophthora lilii NBRC 32176.</title>
        <authorList>
            <person name="Ichikawa N."/>
            <person name="Sato H."/>
            <person name="Tonouchi N."/>
        </authorList>
    </citation>
    <scope>NUCLEOTIDE SEQUENCE</scope>
    <source>
        <strain evidence="5">NBRC 32176</strain>
    </source>
</reference>
<feature type="region of interest" description="Disordered" evidence="3">
    <location>
        <begin position="1459"/>
        <end position="1512"/>
    </location>
</feature>
<feature type="region of interest" description="Disordered" evidence="3">
    <location>
        <begin position="136"/>
        <end position="164"/>
    </location>
</feature>
<evidence type="ECO:0000256" key="2">
    <source>
        <dbReference type="ARBA" id="ARBA00022737"/>
    </source>
</evidence>
<dbReference type="InterPro" id="IPR050216">
    <property type="entry name" value="LRR_domain-containing"/>
</dbReference>
<evidence type="ECO:0000313" key="5">
    <source>
        <dbReference type="EMBL" id="GMF11291.1"/>
    </source>
</evidence>
<dbReference type="PANTHER" id="PTHR48051">
    <property type="match status" value="1"/>
</dbReference>
<dbReference type="InterPro" id="IPR032675">
    <property type="entry name" value="LRR_dom_sf"/>
</dbReference>
<dbReference type="OrthoDB" id="1922977at2759"/>
<name>A0A9W6TDQ9_9STRA</name>
<feature type="compositionally biased region" description="Polar residues" evidence="3">
    <location>
        <begin position="1524"/>
        <end position="1538"/>
    </location>
</feature>
<gene>
    <name evidence="5" type="ORF">Plil01_000201100</name>
</gene>
<evidence type="ECO:0000313" key="6">
    <source>
        <dbReference type="Proteomes" id="UP001165083"/>
    </source>
</evidence>
<dbReference type="Pfam" id="PF10650">
    <property type="entry name" value="zf-C3H1"/>
    <property type="match status" value="1"/>
</dbReference>
<feature type="region of interest" description="Disordered" evidence="3">
    <location>
        <begin position="1"/>
        <end position="23"/>
    </location>
</feature>
<feature type="region of interest" description="Disordered" evidence="3">
    <location>
        <begin position="1550"/>
        <end position="1580"/>
    </location>
</feature>
<dbReference type="GO" id="GO:0005737">
    <property type="term" value="C:cytoplasm"/>
    <property type="evidence" value="ECO:0007669"/>
    <property type="project" value="TreeGrafter"/>
</dbReference>
<dbReference type="PANTHER" id="PTHR48051:SF1">
    <property type="entry name" value="RAS SUPPRESSOR PROTEIN 1"/>
    <property type="match status" value="1"/>
</dbReference>
<dbReference type="Gene3D" id="3.80.10.10">
    <property type="entry name" value="Ribonuclease Inhibitor"/>
    <property type="match status" value="1"/>
</dbReference>
<keyword evidence="1" id="KW-0433">Leucine-rich repeat</keyword>
<sequence>MEVGREVSATPPTAEGSVASDAAQKAAARLQEVSQERQRWIAKRQQALARQEKLLKLLKLQETRKPNGEQVDANATTNEGRTAETKAKEIEEKAAKAAAAALAQKKELKELQARAEAAKEVRIRLLDAPTKAAALANTVQRSPANKRKREEEEPTEQPCKKADVKVGADAEPKVALPEMYSYRIQAFIEVEKQVVEDVCASLRRPGKLSSTLINRCRQKQFLASLVADGVATPNSSTLSYVLCACIGVISKNSMTINTCKHISYRSHGQIAGVLCKMEMWLRKQAKTSEPRNNLFTSLDAVGAYDGSPTPFLSKYAKPFSVENDSVVKQLRQVGGATKTIDPMKYVCNCYCFCHLFGFNTGVSFRVFCRYELNGVCNDKNCSNYHQKDYETVDSEMNKSSGCSNDEDAREPGMDIVDQLLLSFSEFRGRIMTKWPVVCSTTQNSLSVRAITFIFKFITIYLRFIGVQASQKSKGANCVTEPTHLSGASGLVPAVVSGAQYQNDSEDSIDFIALDTVSEGLPEISDTRYFNGIRSRKVYGNMLQAKVEEDPNDSDAWLLLAIYHLELDTELSDEAANFSDGDRIKHQLVNLCKELDMKHRSGGSSQLNFEEENLKRCLRTLSRALEVEANAYCEALWLLYLHLCRQVTEKQTEVDMVEQAVQFLPSSHALWLRYVSTYDFDSVNLAEGIYWRLLEHLARTTPAEKSSALPSTGKALSILLTAICFHLCIKLWRAGATDRVLKLMAALLQFGDTSPEFGWCSKVRGRLRSNEIIAFCLVFAHVQLFNKLPTLIEHWVTVSSYENAPIKRMAYSFESIKHSGFQVDKEAFTGALAGYDFAFRTFERECSGERHVGGVILSNWMLLIAFQEDTSTRDECLDTFFQKYLTFIQQYPEVSLTAAKVMTLRPSLDKHAHDLLFKMMDHSSDILFPEALHHYLFASRHFPELVDSLDKSFPDVMERLARLLDFDIEKVEKTIQDIKDDTSSISKSRALKTLLDALLAAWMDQLAFTKPIDQPKAHPDIYLALNISYLMGVLLEPSVAIDGIQLILSSSRFGTLSLEARQLVWIQRFVFQLDLLQQEHVDSLSWREHQMRLTQLFRKYISEMSVEAEMLRQVSKRISCDIDKKAIEDAVCDCLYPERTALITYDANLELFRLCSSAVADPEKPAFYALFTDVLALSSEFSLAFSGLCLIGAKTQHPEVLQALVAVELKLRNMKSVSSLLESEIKADPLLLETWRLAVGLEILFGESLAERSKTISLEMEKRQLVFACNTFGDNTVTEEKVLSRDEDSESAVLTLRGLGLECIPNCVLLKTNLVSLNVSGNKLLGLPKSLGRLKRLQHVNASENALVEFPACINSLAQLKKLELAHNNFCTVSMPPLQHLNHVDIRWNAVPHLPSTALATLKSLKVLQTEANPISADEVSIILQELSKENNESARNLAGDAAGSQKEIDDSVRNLAGDATEREKEIPKKQHTNASLSTTEITESQDLQSAVGLKDADSNQMMAEEDDGEDDVEIVEMTKKQDDSTNSDANHIINQPSVEVNKLSVEDVDEPMNEEDDQRVSEKPHSGTARSSVKLPARTEQDVINVESPEAKGDAETSDNHITTDSTNITELMMRSTTEPIDRVVSIGSSSSIETFRQHHVEAAAAATARRQSSHEPASIVQEKLTAYMEQNHIENRAEVRTRNPALWREFLAVWLPESTQWSVCRLCFAPNRGQHQRFNSAVICLRCWEELLIVAKDRDANEDN</sequence>
<evidence type="ECO:0000256" key="3">
    <source>
        <dbReference type="SAM" id="MobiDB-lite"/>
    </source>
</evidence>
<keyword evidence="6" id="KW-1185">Reference proteome</keyword>
<protein>
    <submittedName>
        <fullName evidence="5">Unnamed protein product</fullName>
    </submittedName>
</protein>
<accession>A0A9W6TDQ9</accession>
<evidence type="ECO:0000256" key="1">
    <source>
        <dbReference type="ARBA" id="ARBA00022614"/>
    </source>
</evidence>
<feature type="compositionally biased region" description="Acidic residues" evidence="3">
    <location>
        <begin position="1503"/>
        <end position="1512"/>
    </location>
</feature>
<dbReference type="InterPro" id="IPR019607">
    <property type="entry name" value="Putative_zinc-finger_domain"/>
</dbReference>
<evidence type="ECO:0000259" key="4">
    <source>
        <dbReference type="Pfam" id="PF10650"/>
    </source>
</evidence>
<feature type="compositionally biased region" description="Basic and acidic residues" evidence="3">
    <location>
        <begin position="1459"/>
        <end position="1468"/>
    </location>
</feature>
<dbReference type="SUPFAM" id="SSF52058">
    <property type="entry name" value="L domain-like"/>
    <property type="match status" value="1"/>
</dbReference>
<feature type="compositionally biased region" description="Polar residues" evidence="3">
    <location>
        <begin position="1472"/>
        <end position="1488"/>
    </location>
</feature>
<keyword evidence="2" id="KW-0677">Repeat</keyword>
<feature type="region of interest" description="Disordered" evidence="3">
    <location>
        <begin position="1519"/>
        <end position="1538"/>
    </location>
</feature>
<proteinExistence type="predicted"/>